<accession>A0A1B2HD68</accession>
<gene>
    <name evidence="2" type="ORF">BBK82_05570</name>
</gene>
<dbReference type="GO" id="GO:0006508">
    <property type="term" value="P:proteolysis"/>
    <property type="evidence" value="ECO:0007669"/>
    <property type="project" value="InterPro"/>
</dbReference>
<feature type="domain" description="Peptidase M14" evidence="1">
    <location>
        <begin position="14"/>
        <end position="105"/>
    </location>
</feature>
<evidence type="ECO:0000259" key="1">
    <source>
        <dbReference type="Pfam" id="PF00246"/>
    </source>
</evidence>
<evidence type="ECO:0000313" key="3">
    <source>
        <dbReference type="Proteomes" id="UP000093053"/>
    </source>
</evidence>
<dbReference type="Proteomes" id="UP000093053">
    <property type="component" value="Chromosome"/>
</dbReference>
<sequence>MPEIDRICTVDEVNAAVDELVAELPEVCRVRRVGASRRGEALRLLSVGHGARTALVIGCPHPNEPIGLLTVTHLARLVAETPELRDGIGFSWHFIPCIDPDGTRLNEGWFAGPHTIRRYHSEFYRPALRDQPEWTFPVLDERAHFDRTLPETEALARVIDELRPALQYSLHNADFGGVFFILGREVPGVADDLARVATQVGVPLSLGPVDTLGWPVLGPAVYLMPPAEVLIAANSQGAQARHGGSSAHYADRYGTTSLITEVPFWHDERASDAGDSGRSYAEVLRTTARQLRADAGALDEVRQRIRTRVPSPMPAAAADFIEQAGAFAAAHEAIAATVGARTATVAEVFGAESVVHMMRLRTAGVLRRQLALDGEAHAVIDVVDALFDQWCAQAGEALSERAFPLRQLVSMQIAAALAVAARLVESTEDGQVTSEASATAARTQ</sequence>
<proteinExistence type="predicted"/>
<organism evidence="2 3">
    <name type="scientific">Lentzea guizhouensis</name>
    <dbReference type="NCBI Taxonomy" id="1586287"/>
    <lineage>
        <taxon>Bacteria</taxon>
        <taxon>Bacillati</taxon>
        <taxon>Actinomycetota</taxon>
        <taxon>Actinomycetes</taxon>
        <taxon>Pseudonocardiales</taxon>
        <taxon>Pseudonocardiaceae</taxon>
        <taxon>Lentzea</taxon>
    </lineage>
</organism>
<dbReference type="GO" id="GO:0004181">
    <property type="term" value="F:metallocarboxypeptidase activity"/>
    <property type="evidence" value="ECO:0007669"/>
    <property type="project" value="InterPro"/>
</dbReference>
<dbReference type="KEGG" id="led:BBK82_05570"/>
<evidence type="ECO:0000313" key="2">
    <source>
        <dbReference type="EMBL" id="ANZ35626.1"/>
    </source>
</evidence>
<name>A0A1B2HD68_9PSEU</name>
<dbReference type="Gene3D" id="3.40.630.10">
    <property type="entry name" value="Zn peptidases"/>
    <property type="match status" value="1"/>
</dbReference>
<dbReference type="Pfam" id="PF00246">
    <property type="entry name" value="Peptidase_M14"/>
    <property type="match status" value="1"/>
</dbReference>
<keyword evidence="3" id="KW-1185">Reference proteome</keyword>
<dbReference type="AlphaFoldDB" id="A0A1B2HD68"/>
<dbReference type="SUPFAM" id="SSF53187">
    <property type="entry name" value="Zn-dependent exopeptidases"/>
    <property type="match status" value="1"/>
</dbReference>
<dbReference type="EMBL" id="CP016793">
    <property type="protein sequence ID" value="ANZ35626.1"/>
    <property type="molecule type" value="Genomic_DNA"/>
</dbReference>
<dbReference type="InterPro" id="IPR000834">
    <property type="entry name" value="Peptidase_M14"/>
</dbReference>
<dbReference type="GO" id="GO:0008270">
    <property type="term" value="F:zinc ion binding"/>
    <property type="evidence" value="ECO:0007669"/>
    <property type="project" value="InterPro"/>
</dbReference>
<reference evidence="2 3" key="1">
    <citation type="submission" date="2016-07" db="EMBL/GenBank/DDBJ databases">
        <title>Complete genome sequence of the Lentzea guizhouensis DHS C013.</title>
        <authorList>
            <person name="Cao C."/>
        </authorList>
    </citation>
    <scope>NUCLEOTIDE SEQUENCE [LARGE SCALE GENOMIC DNA]</scope>
    <source>
        <strain evidence="2 3">DHS C013</strain>
    </source>
</reference>
<dbReference type="STRING" id="1586287.BBK82_05570"/>
<protein>
    <recommendedName>
        <fullName evidence="1">Peptidase M14 domain-containing protein</fullName>
    </recommendedName>
</protein>